<dbReference type="RefSeq" id="XP_001017092.2">
    <property type="nucleotide sequence ID" value="XM_001017092.2"/>
</dbReference>
<keyword evidence="4 9" id="KW-0418">Kinase</keyword>
<dbReference type="STRING" id="312017.Q23KJ6"/>
<dbReference type="GeneID" id="7845958"/>
<dbReference type="eggNOG" id="KOG0198">
    <property type="taxonomic scope" value="Eukaryota"/>
</dbReference>
<organism evidence="9 10">
    <name type="scientific">Tetrahymena thermophila (strain SB210)</name>
    <dbReference type="NCBI Taxonomy" id="312017"/>
    <lineage>
        <taxon>Eukaryota</taxon>
        <taxon>Sar</taxon>
        <taxon>Alveolata</taxon>
        <taxon>Ciliophora</taxon>
        <taxon>Intramacronucleata</taxon>
        <taxon>Oligohymenophorea</taxon>
        <taxon>Hymenostomatida</taxon>
        <taxon>Tetrahymenina</taxon>
        <taxon>Tetrahymenidae</taxon>
        <taxon>Tetrahymena</taxon>
    </lineage>
</organism>
<dbReference type="PANTHER" id="PTHR11584">
    <property type="entry name" value="SERINE/THREONINE PROTEIN KINASE"/>
    <property type="match status" value="1"/>
</dbReference>
<dbReference type="InterPro" id="IPR011009">
    <property type="entry name" value="Kinase-like_dom_sf"/>
</dbReference>
<keyword evidence="2" id="KW-0808">Transferase</keyword>
<evidence type="ECO:0000256" key="1">
    <source>
        <dbReference type="ARBA" id="ARBA00022527"/>
    </source>
</evidence>
<sequence length="891" mass="103304">MTLLFWQIQIKKQQFLIDNLQNYLINQFQYGKLNINNTLDNSILRQRNQLKTCRVESLKKNNTRKETPSIPIQYKVLYLFIESFRQNSKLVYNIVGLLSLLFQQQINNQDSDWFKEMSMFDKEYDKKGFDIKQIQSPILKLYQNAKQEINNKSDNIFSPSLNSQNIQSSKKIYQHQLQPLQLVQKDDQKEHKKKPQSIQSSDRILSKDYSKGKIFQIQKDEMSGFAINNFNNNNKLSAFQSYPQSPTYKDQFNCKLQSKQSEETPTQKSQNQPLYRLPNNEANPFKDGNQLQIQNDNIKAIKLESDQKSISQLQSPRVRIKTIQKNMKSPTYQNLNKEKLSQNDLADFENQQNQNGEKIKTEQNKIDNEGQFQVQNEEEQISPIKNKINKIQSINAIIPEKYLPKTPSGEKFHQKQESSRPSSGRNQNFIIKMVNNHNYSDVNHIHNNNLNNANNGSNTVIRLQSKEISDTPKSQNREEKYQESYNEIKDRIDTQNSQQIGDSLQNLDEEQKNEKQISEQKQNKPNSNQNISSKIQSLNYINEERELDSSPIEQGQNSKLKDKNNDKQNIIKEQSQNQRQESSMMLQTASEKKEINNLKYIIESNNLNQNNNNSSSNDYLDAQVGELIGQGAYGRVYKGFVKSTGKFIAIKEMKEEMMLGEDAHSLLESICKEIQLLKQLSHKNIVNYIGSKKQEGSVYIYMEYMPGGSISEMLKKYGGFDEEVIQKFVKQLLEGLIYLHSKGVIHRDLKGANILSDGQGNVKLADFGAARNIENILQHSLSQSEFCNSIKGSLYWMAPELIKNEKHGRRIDVWSLGCTVIEMASAQHPWENIKKFSDLANAVIEQQPIPIPQHLSEECKDFISKCCTYDKKMRPKSQQLFNHPFLQKKYS</sequence>
<dbReference type="AlphaFoldDB" id="Q23KJ6"/>
<feature type="compositionally biased region" description="Basic and acidic residues" evidence="7">
    <location>
        <begin position="408"/>
        <end position="418"/>
    </location>
</feature>
<keyword evidence="10" id="KW-1185">Reference proteome</keyword>
<evidence type="ECO:0000256" key="3">
    <source>
        <dbReference type="ARBA" id="ARBA00022741"/>
    </source>
</evidence>
<evidence type="ECO:0000256" key="6">
    <source>
        <dbReference type="PROSITE-ProRule" id="PRU10141"/>
    </source>
</evidence>
<evidence type="ECO:0000256" key="5">
    <source>
        <dbReference type="ARBA" id="ARBA00022840"/>
    </source>
</evidence>
<keyword evidence="3 6" id="KW-0547">Nucleotide-binding</keyword>
<dbReference type="InterPro" id="IPR017441">
    <property type="entry name" value="Protein_kinase_ATP_BS"/>
</dbReference>
<feature type="region of interest" description="Disordered" evidence="7">
    <location>
        <begin position="185"/>
        <end position="204"/>
    </location>
</feature>
<dbReference type="PROSITE" id="PS50011">
    <property type="entry name" value="PROTEIN_KINASE_DOM"/>
    <property type="match status" value="1"/>
</dbReference>
<dbReference type="Proteomes" id="UP000009168">
    <property type="component" value="Unassembled WGS sequence"/>
</dbReference>
<feature type="region of interest" description="Disordered" evidence="7">
    <location>
        <begin position="403"/>
        <end position="426"/>
    </location>
</feature>
<dbReference type="GO" id="GO:0004674">
    <property type="term" value="F:protein serine/threonine kinase activity"/>
    <property type="evidence" value="ECO:0007669"/>
    <property type="project" value="UniProtKB-KW"/>
</dbReference>
<dbReference type="InParanoid" id="Q23KJ6"/>
<dbReference type="OrthoDB" id="2914378at2759"/>
<reference evidence="10" key="1">
    <citation type="journal article" date="2006" name="PLoS Biol.">
        <title>Macronuclear genome sequence of the ciliate Tetrahymena thermophila, a model eukaryote.</title>
        <authorList>
            <person name="Eisen J.A."/>
            <person name="Coyne R.S."/>
            <person name="Wu M."/>
            <person name="Wu D."/>
            <person name="Thiagarajan M."/>
            <person name="Wortman J.R."/>
            <person name="Badger J.H."/>
            <person name="Ren Q."/>
            <person name="Amedeo P."/>
            <person name="Jones K.M."/>
            <person name="Tallon L.J."/>
            <person name="Delcher A.L."/>
            <person name="Salzberg S.L."/>
            <person name="Silva J.C."/>
            <person name="Haas B.J."/>
            <person name="Majoros W.H."/>
            <person name="Farzad M."/>
            <person name="Carlton J.M."/>
            <person name="Smith R.K. Jr."/>
            <person name="Garg J."/>
            <person name="Pearlman R.E."/>
            <person name="Karrer K.M."/>
            <person name="Sun L."/>
            <person name="Manning G."/>
            <person name="Elde N.C."/>
            <person name="Turkewitz A.P."/>
            <person name="Asai D.J."/>
            <person name="Wilkes D.E."/>
            <person name="Wang Y."/>
            <person name="Cai H."/>
            <person name="Collins K."/>
            <person name="Stewart B.A."/>
            <person name="Lee S.R."/>
            <person name="Wilamowska K."/>
            <person name="Weinberg Z."/>
            <person name="Ruzzo W.L."/>
            <person name="Wloga D."/>
            <person name="Gaertig J."/>
            <person name="Frankel J."/>
            <person name="Tsao C.-C."/>
            <person name="Gorovsky M.A."/>
            <person name="Keeling P.J."/>
            <person name="Waller R.F."/>
            <person name="Patron N.J."/>
            <person name="Cherry J.M."/>
            <person name="Stover N.A."/>
            <person name="Krieger C.J."/>
            <person name="del Toro C."/>
            <person name="Ryder H.F."/>
            <person name="Williamson S.C."/>
            <person name="Barbeau R.A."/>
            <person name="Hamilton E.P."/>
            <person name="Orias E."/>
        </authorList>
    </citation>
    <scope>NUCLEOTIDE SEQUENCE [LARGE SCALE GENOMIC DNA]</scope>
    <source>
        <strain evidence="10">SB210</strain>
    </source>
</reference>
<dbReference type="KEGG" id="tet:TTHERM_00193390"/>
<dbReference type="Gene3D" id="1.10.510.10">
    <property type="entry name" value="Transferase(Phosphotransferase) domain 1"/>
    <property type="match status" value="1"/>
</dbReference>
<dbReference type="SUPFAM" id="SSF56112">
    <property type="entry name" value="Protein kinase-like (PK-like)"/>
    <property type="match status" value="1"/>
</dbReference>
<dbReference type="CDD" id="cd06606">
    <property type="entry name" value="STKc_MAPKKK"/>
    <property type="match status" value="1"/>
</dbReference>
<feature type="region of interest" description="Disordered" evidence="7">
    <location>
        <begin position="509"/>
        <end position="532"/>
    </location>
</feature>
<feature type="compositionally biased region" description="Basic and acidic residues" evidence="7">
    <location>
        <begin position="509"/>
        <end position="522"/>
    </location>
</feature>
<evidence type="ECO:0000313" key="10">
    <source>
        <dbReference type="Proteomes" id="UP000009168"/>
    </source>
</evidence>
<gene>
    <name evidence="9" type="ORF">TTHERM_00193390</name>
</gene>
<evidence type="ECO:0000259" key="8">
    <source>
        <dbReference type="PROSITE" id="PS50011"/>
    </source>
</evidence>
<accession>Q23KJ6</accession>
<evidence type="ECO:0000313" key="9">
    <source>
        <dbReference type="EMBL" id="EAR96847.2"/>
    </source>
</evidence>
<dbReference type="EMBL" id="GG662673">
    <property type="protein sequence ID" value="EAR96847.2"/>
    <property type="molecule type" value="Genomic_DNA"/>
</dbReference>
<evidence type="ECO:0000256" key="2">
    <source>
        <dbReference type="ARBA" id="ARBA00022679"/>
    </source>
</evidence>
<name>Q23KJ6_TETTS</name>
<protein>
    <submittedName>
        <fullName evidence="9">Cyclin-dependent kinase-like Serine/Threonine kinase family protein</fullName>
    </submittedName>
</protein>
<dbReference type="GO" id="GO:0005524">
    <property type="term" value="F:ATP binding"/>
    <property type="evidence" value="ECO:0007669"/>
    <property type="project" value="UniProtKB-UniRule"/>
</dbReference>
<feature type="region of interest" description="Disordered" evidence="7">
    <location>
        <begin position="256"/>
        <end position="288"/>
    </location>
</feature>
<dbReference type="PANTHER" id="PTHR11584:SF369">
    <property type="entry name" value="MITOGEN-ACTIVATED PROTEIN KINASE KINASE KINASE 19-RELATED"/>
    <property type="match status" value="1"/>
</dbReference>
<feature type="compositionally biased region" description="Low complexity" evidence="7">
    <location>
        <begin position="523"/>
        <end position="532"/>
    </location>
</feature>
<proteinExistence type="predicted"/>
<feature type="binding site" evidence="6">
    <location>
        <position position="651"/>
    </location>
    <ligand>
        <name>ATP</name>
        <dbReference type="ChEBI" id="CHEBI:30616"/>
    </ligand>
</feature>
<dbReference type="HOGENOM" id="CLU_361133_0_0_1"/>
<keyword evidence="1" id="KW-0723">Serine/threonine-protein kinase</keyword>
<evidence type="ECO:0000256" key="4">
    <source>
        <dbReference type="ARBA" id="ARBA00022777"/>
    </source>
</evidence>
<feature type="region of interest" description="Disordered" evidence="7">
    <location>
        <begin position="547"/>
        <end position="567"/>
    </location>
</feature>
<dbReference type="Pfam" id="PF00069">
    <property type="entry name" value="Pkinase"/>
    <property type="match status" value="1"/>
</dbReference>
<evidence type="ECO:0000256" key="7">
    <source>
        <dbReference type="SAM" id="MobiDB-lite"/>
    </source>
</evidence>
<keyword evidence="5 6" id="KW-0067">ATP-binding</keyword>
<feature type="compositionally biased region" description="Polar residues" evidence="7">
    <location>
        <begin position="256"/>
        <end position="273"/>
    </location>
</feature>
<dbReference type="SMART" id="SM00220">
    <property type="entry name" value="S_TKc"/>
    <property type="match status" value="1"/>
</dbReference>
<feature type="domain" description="Protein kinase" evidence="8">
    <location>
        <begin position="622"/>
        <end position="886"/>
    </location>
</feature>
<dbReference type="PROSITE" id="PS00107">
    <property type="entry name" value="PROTEIN_KINASE_ATP"/>
    <property type="match status" value="1"/>
</dbReference>
<dbReference type="InterPro" id="IPR000719">
    <property type="entry name" value="Prot_kinase_dom"/>
</dbReference>